<evidence type="ECO:0000259" key="2">
    <source>
        <dbReference type="Pfam" id="PF01557"/>
    </source>
</evidence>
<evidence type="ECO:0000313" key="4">
    <source>
        <dbReference type="Proteomes" id="UP000541185"/>
    </source>
</evidence>
<organism evidence="3 4">
    <name type="scientific">Ramlibacter agri</name>
    <dbReference type="NCBI Taxonomy" id="2728837"/>
    <lineage>
        <taxon>Bacteria</taxon>
        <taxon>Pseudomonadati</taxon>
        <taxon>Pseudomonadota</taxon>
        <taxon>Betaproteobacteria</taxon>
        <taxon>Burkholderiales</taxon>
        <taxon>Comamonadaceae</taxon>
        <taxon>Ramlibacter</taxon>
    </lineage>
</organism>
<dbReference type="RefSeq" id="WP_169421528.1">
    <property type="nucleotide sequence ID" value="NZ_JABBFX010000003.1"/>
</dbReference>
<gene>
    <name evidence="3" type="ORF">HHL11_26095</name>
</gene>
<dbReference type="InterPro" id="IPR011234">
    <property type="entry name" value="Fumarylacetoacetase-like_C"/>
</dbReference>
<dbReference type="InterPro" id="IPR050772">
    <property type="entry name" value="Hydratase-Decarb/MhpD_sf"/>
</dbReference>
<accession>A0A848H8D8</accession>
<dbReference type="InterPro" id="IPR036663">
    <property type="entry name" value="Fumarylacetoacetase_C_sf"/>
</dbReference>
<evidence type="ECO:0000313" key="3">
    <source>
        <dbReference type="EMBL" id="NML47246.1"/>
    </source>
</evidence>
<dbReference type="PANTHER" id="PTHR30143:SF0">
    <property type="entry name" value="2-KETO-4-PENTENOATE HYDRATASE"/>
    <property type="match status" value="1"/>
</dbReference>
<proteinExistence type="predicted"/>
<keyword evidence="4" id="KW-1185">Reference proteome</keyword>
<dbReference type="Proteomes" id="UP000541185">
    <property type="component" value="Unassembled WGS sequence"/>
</dbReference>
<dbReference type="Gene3D" id="3.90.850.10">
    <property type="entry name" value="Fumarylacetoacetase-like, C-terminal domain"/>
    <property type="match status" value="1"/>
</dbReference>
<feature type="domain" description="Fumarylacetoacetase-like C-terminal" evidence="2">
    <location>
        <begin position="88"/>
        <end position="265"/>
    </location>
</feature>
<dbReference type="GO" id="GO:0008684">
    <property type="term" value="F:2-oxopent-4-enoate hydratase activity"/>
    <property type="evidence" value="ECO:0007669"/>
    <property type="project" value="TreeGrafter"/>
</dbReference>
<reference evidence="3 4" key="1">
    <citation type="submission" date="2020-04" db="EMBL/GenBank/DDBJ databases">
        <title>Ramlibacter sp. G-1-2-2 isolated from soil.</title>
        <authorList>
            <person name="Dahal R.H."/>
        </authorList>
    </citation>
    <scope>NUCLEOTIDE SEQUENCE [LARGE SCALE GENOMIC DNA]</scope>
    <source>
        <strain evidence="3 4">G-1-2-2</strain>
    </source>
</reference>
<name>A0A848H8D8_9BURK</name>
<sequence length="267" mass="27790">MTTSSGSGDLALVRDMLGARHRQSPLDLPMDAGAALTPHDGYALQALHAQSVLSGLGGRVIGTRIRARDMASLAALGLGGPMRGPLFSASAHRSPASLPRSDHLVCRVELALAVRLREEIGGHPYLPGRDVLLHAIGAVLPAIDVIDSRLTAPEQRPLPLMLADLLYGGAWVHGEPVTDWQDLDLPALKVRLTSGGQEVRAGTGAPGGVDPLQALSLLVADLGREGQTLRAGDIVSMGPCTVAYAASAGEVLRADFGPLGEVELRLT</sequence>
<dbReference type="GO" id="GO:0005737">
    <property type="term" value="C:cytoplasm"/>
    <property type="evidence" value="ECO:0007669"/>
    <property type="project" value="TreeGrafter"/>
</dbReference>
<comment type="caution">
    <text evidence="3">The sequence shown here is derived from an EMBL/GenBank/DDBJ whole genome shotgun (WGS) entry which is preliminary data.</text>
</comment>
<dbReference type="PANTHER" id="PTHR30143">
    <property type="entry name" value="ACID HYDRATASE"/>
    <property type="match status" value="1"/>
</dbReference>
<evidence type="ECO:0000256" key="1">
    <source>
        <dbReference type="ARBA" id="ARBA00023239"/>
    </source>
</evidence>
<keyword evidence="1" id="KW-0456">Lyase</keyword>
<dbReference type="EMBL" id="JABBFX010000003">
    <property type="protein sequence ID" value="NML47246.1"/>
    <property type="molecule type" value="Genomic_DNA"/>
</dbReference>
<dbReference type="Pfam" id="PF01557">
    <property type="entry name" value="FAA_hydrolase"/>
    <property type="match status" value="1"/>
</dbReference>
<protein>
    <recommendedName>
        <fullName evidence="2">Fumarylacetoacetase-like C-terminal domain-containing protein</fullName>
    </recommendedName>
</protein>
<dbReference type="AlphaFoldDB" id="A0A848H8D8"/>
<dbReference type="SUPFAM" id="SSF56529">
    <property type="entry name" value="FAH"/>
    <property type="match status" value="1"/>
</dbReference>